<dbReference type="InterPro" id="IPR036890">
    <property type="entry name" value="HATPase_C_sf"/>
</dbReference>
<keyword evidence="3" id="KW-0808">Transferase</keyword>
<dbReference type="SMART" id="SM00304">
    <property type="entry name" value="HAMP"/>
    <property type="match status" value="1"/>
</dbReference>
<evidence type="ECO:0000256" key="3">
    <source>
        <dbReference type="ARBA" id="ARBA00022679"/>
    </source>
</evidence>
<evidence type="ECO:0000256" key="2">
    <source>
        <dbReference type="ARBA" id="ARBA00022553"/>
    </source>
</evidence>
<dbReference type="PROSITE" id="PS50885">
    <property type="entry name" value="HAMP"/>
    <property type="match status" value="1"/>
</dbReference>
<keyword evidence="2" id="KW-0597">Phosphoprotein</keyword>
<reference evidence="7" key="1">
    <citation type="submission" date="2021-10" db="EMBL/GenBank/DDBJ databases">
        <title>Collection of gut derived symbiotic bacterial strains cultured from healthy donors.</title>
        <authorList>
            <person name="Lin H."/>
            <person name="Littmann E."/>
            <person name="Claire K."/>
            <person name="Pamer E."/>
        </authorList>
    </citation>
    <scope>NUCLEOTIDE SEQUENCE</scope>
    <source>
        <strain evidence="7">MSK.22.92</strain>
    </source>
</reference>
<feature type="transmembrane region" description="Helical" evidence="5">
    <location>
        <begin position="261"/>
        <end position="286"/>
    </location>
</feature>
<dbReference type="Pfam" id="PF02518">
    <property type="entry name" value="HATPase_c"/>
    <property type="match status" value="1"/>
</dbReference>
<dbReference type="SUPFAM" id="SSF158472">
    <property type="entry name" value="HAMP domain-like"/>
    <property type="match status" value="1"/>
</dbReference>
<dbReference type="InterPro" id="IPR003660">
    <property type="entry name" value="HAMP_dom"/>
</dbReference>
<keyword evidence="5" id="KW-0472">Membrane</keyword>
<dbReference type="InterPro" id="IPR010559">
    <property type="entry name" value="Sig_transdc_His_kin_internal"/>
</dbReference>
<evidence type="ECO:0000259" key="6">
    <source>
        <dbReference type="PROSITE" id="PS50885"/>
    </source>
</evidence>
<dbReference type="InterPro" id="IPR003594">
    <property type="entry name" value="HATPase_dom"/>
</dbReference>
<dbReference type="Gene3D" id="6.10.340.10">
    <property type="match status" value="1"/>
</dbReference>
<dbReference type="RefSeq" id="WP_173848913.1">
    <property type="nucleotide sequence ID" value="NZ_JAAISB010000004.1"/>
</dbReference>
<dbReference type="GO" id="GO:0016020">
    <property type="term" value="C:membrane"/>
    <property type="evidence" value="ECO:0007669"/>
    <property type="project" value="UniProtKB-SubCell"/>
</dbReference>
<keyword evidence="5" id="KW-1133">Transmembrane helix</keyword>
<accession>A0AAW4WK94</accession>
<dbReference type="PANTHER" id="PTHR34220">
    <property type="entry name" value="SENSOR HISTIDINE KINASE YPDA"/>
    <property type="match status" value="1"/>
</dbReference>
<dbReference type="Proteomes" id="UP001197847">
    <property type="component" value="Unassembled WGS sequence"/>
</dbReference>
<proteinExistence type="predicted"/>
<keyword evidence="4 7" id="KW-0418">Kinase</keyword>
<organism evidence="7 8">
    <name type="scientific">Agathobacter rectalis</name>
    <dbReference type="NCBI Taxonomy" id="39491"/>
    <lineage>
        <taxon>Bacteria</taxon>
        <taxon>Bacillati</taxon>
        <taxon>Bacillota</taxon>
        <taxon>Clostridia</taxon>
        <taxon>Lachnospirales</taxon>
        <taxon>Lachnospiraceae</taxon>
        <taxon>Agathobacter</taxon>
    </lineage>
</organism>
<sequence>MTKTFRNLKLSQRLFLIIIILFLIPYLLLFSSAYSRAENIIRNKIRTIETENMKQSCNTVNNLCTNIINASDYLLSLDNYSSLNTLSSSKNYEYLMAYKTLDTLIQNINNTLLNSNGEISIFSSNELLYSTIPNATLDYESFYKEQTNNISHFSNVHESYNAFMKKGKFISYINTIPSLNNGTDPFYLVISYPCKAFEITLNTASGTMQLFDNNQNQICSTSYSIPQGEFQETMSISISGWKLVDTFSSDAIYKDIYDLRVFTFMVSAFLFVICLVATFIAISIQLKPLMKLKRQMQLVSLGNLDAHLPATASNDEISSLSKTFNGMIGEISSLLDEIKITQKRESELRFEMLLAQINPHFLFNTLNSIKWMSVVAHTDNITNTITSLGRLLEISMNKVNDYLPLDEELTNIKSYIQIQRLRYPGRFEVNYSFDEKILSIYTLKLILQPIVENSIIHNIEHTDYLIIEITGELSNDNIIIHVKDNGIGIPDAKLKQILHKAENNSKGKVFSGIGIYNVQERIQLAYGCDYGLKYSSDGHSYTDVEITFPVTKQPRTF</sequence>
<dbReference type="CDD" id="cd06225">
    <property type="entry name" value="HAMP"/>
    <property type="match status" value="1"/>
</dbReference>
<dbReference type="SMART" id="SM00387">
    <property type="entry name" value="HATPase_c"/>
    <property type="match status" value="1"/>
</dbReference>
<comment type="caution">
    <text evidence="7">The sequence shown here is derived from an EMBL/GenBank/DDBJ whole genome shotgun (WGS) entry which is preliminary data.</text>
</comment>
<evidence type="ECO:0000313" key="8">
    <source>
        <dbReference type="Proteomes" id="UP001197847"/>
    </source>
</evidence>
<dbReference type="AlphaFoldDB" id="A0AAW4WK94"/>
<gene>
    <name evidence="7" type="ORF">LK487_08395</name>
</gene>
<keyword evidence="5" id="KW-0812">Transmembrane</keyword>
<feature type="domain" description="HAMP" evidence="6">
    <location>
        <begin position="283"/>
        <end position="336"/>
    </location>
</feature>
<dbReference type="SUPFAM" id="SSF55874">
    <property type="entry name" value="ATPase domain of HSP90 chaperone/DNA topoisomerase II/histidine kinase"/>
    <property type="match status" value="1"/>
</dbReference>
<evidence type="ECO:0000256" key="5">
    <source>
        <dbReference type="SAM" id="Phobius"/>
    </source>
</evidence>
<dbReference type="Pfam" id="PF00672">
    <property type="entry name" value="HAMP"/>
    <property type="match status" value="1"/>
</dbReference>
<protein>
    <submittedName>
        <fullName evidence="7">Histidine kinase</fullName>
    </submittedName>
</protein>
<dbReference type="PANTHER" id="PTHR34220:SF7">
    <property type="entry name" value="SENSOR HISTIDINE KINASE YPDA"/>
    <property type="match status" value="1"/>
</dbReference>
<dbReference type="EMBL" id="JAJFBX010000009">
    <property type="protein sequence ID" value="MCC2747048.1"/>
    <property type="molecule type" value="Genomic_DNA"/>
</dbReference>
<dbReference type="Gene3D" id="3.30.565.10">
    <property type="entry name" value="Histidine kinase-like ATPase, C-terminal domain"/>
    <property type="match status" value="1"/>
</dbReference>
<dbReference type="GO" id="GO:0000155">
    <property type="term" value="F:phosphorelay sensor kinase activity"/>
    <property type="evidence" value="ECO:0007669"/>
    <property type="project" value="InterPro"/>
</dbReference>
<dbReference type="Pfam" id="PF06580">
    <property type="entry name" value="His_kinase"/>
    <property type="match status" value="1"/>
</dbReference>
<dbReference type="InterPro" id="IPR050640">
    <property type="entry name" value="Bact_2-comp_sensor_kinase"/>
</dbReference>
<evidence type="ECO:0000313" key="7">
    <source>
        <dbReference type="EMBL" id="MCC2747048.1"/>
    </source>
</evidence>
<evidence type="ECO:0000256" key="4">
    <source>
        <dbReference type="ARBA" id="ARBA00022777"/>
    </source>
</evidence>
<comment type="subcellular location">
    <subcellularLocation>
        <location evidence="1">Membrane</location>
    </subcellularLocation>
</comment>
<name>A0AAW4WK94_9FIRM</name>
<evidence type="ECO:0000256" key="1">
    <source>
        <dbReference type="ARBA" id="ARBA00004370"/>
    </source>
</evidence>